<dbReference type="AlphaFoldDB" id="A0A8J1XGZ3"/>
<accession>A0A8J1XGZ3</accession>
<evidence type="ECO:0000256" key="3">
    <source>
        <dbReference type="ARBA" id="ARBA00022676"/>
    </source>
</evidence>
<dbReference type="PANTHER" id="PTHR11214">
    <property type="entry name" value="BETA-1,3-N-ACETYLGLUCOSAMINYLTRANSFERASE"/>
    <property type="match status" value="1"/>
</dbReference>
<comment type="subcellular location">
    <subcellularLocation>
        <location evidence="1 11">Golgi apparatus membrane</location>
        <topology evidence="1 11">Single-pass type II membrane protein</topology>
    </subcellularLocation>
</comment>
<evidence type="ECO:0000256" key="2">
    <source>
        <dbReference type="ARBA" id="ARBA00008661"/>
    </source>
</evidence>
<proteinExistence type="inferred from homology"/>
<feature type="non-terminal residue" evidence="12">
    <location>
        <position position="285"/>
    </location>
</feature>
<dbReference type="InterPro" id="IPR002659">
    <property type="entry name" value="Glyco_trans_31"/>
</dbReference>
<evidence type="ECO:0000256" key="5">
    <source>
        <dbReference type="ARBA" id="ARBA00022692"/>
    </source>
</evidence>
<keyword evidence="9 11" id="KW-0472">Membrane</keyword>
<evidence type="ECO:0000256" key="4">
    <source>
        <dbReference type="ARBA" id="ARBA00022679"/>
    </source>
</evidence>
<dbReference type="Pfam" id="PF01762">
    <property type="entry name" value="Galactosyl_T"/>
    <property type="match status" value="1"/>
</dbReference>
<dbReference type="GO" id="GO:0006493">
    <property type="term" value="P:protein O-linked glycosylation"/>
    <property type="evidence" value="ECO:0007669"/>
    <property type="project" value="TreeGrafter"/>
</dbReference>
<evidence type="ECO:0000256" key="8">
    <source>
        <dbReference type="ARBA" id="ARBA00023034"/>
    </source>
</evidence>
<keyword evidence="3 11" id="KW-0328">Glycosyltransferase</keyword>
<evidence type="ECO:0000256" key="7">
    <source>
        <dbReference type="ARBA" id="ARBA00022989"/>
    </source>
</evidence>
<dbReference type="GO" id="GO:0000139">
    <property type="term" value="C:Golgi membrane"/>
    <property type="evidence" value="ECO:0007669"/>
    <property type="project" value="UniProtKB-SubCell"/>
</dbReference>
<dbReference type="EMBL" id="CAIIXF020000005">
    <property type="protein sequence ID" value="CAH1783666.1"/>
    <property type="molecule type" value="Genomic_DNA"/>
</dbReference>
<evidence type="ECO:0000256" key="10">
    <source>
        <dbReference type="ARBA" id="ARBA00023180"/>
    </source>
</evidence>
<evidence type="ECO:0000256" key="1">
    <source>
        <dbReference type="ARBA" id="ARBA00004323"/>
    </source>
</evidence>
<keyword evidence="13" id="KW-1185">Reference proteome</keyword>
<dbReference type="EC" id="2.4.1.-" evidence="11"/>
<comment type="similarity">
    <text evidence="2 11">Belongs to the glycosyltransferase 31 family.</text>
</comment>
<reference evidence="12" key="1">
    <citation type="submission" date="2022-03" db="EMBL/GenBank/DDBJ databases">
        <authorList>
            <person name="Martin C."/>
        </authorList>
    </citation>
    <scope>NUCLEOTIDE SEQUENCE</scope>
</reference>
<evidence type="ECO:0000313" key="13">
    <source>
        <dbReference type="Proteomes" id="UP000749559"/>
    </source>
</evidence>
<feature type="transmembrane region" description="Helical" evidence="11">
    <location>
        <begin position="23"/>
        <end position="40"/>
    </location>
</feature>
<dbReference type="GO" id="GO:0016758">
    <property type="term" value="F:hexosyltransferase activity"/>
    <property type="evidence" value="ECO:0007669"/>
    <property type="project" value="InterPro"/>
</dbReference>
<organism evidence="12 13">
    <name type="scientific">Owenia fusiformis</name>
    <name type="common">Polychaete worm</name>
    <dbReference type="NCBI Taxonomy" id="6347"/>
    <lineage>
        <taxon>Eukaryota</taxon>
        <taxon>Metazoa</taxon>
        <taxon>Spiralia</taxon>
        <taxon>Lophotrochozoa</taxon>
        <taxon>Annelida</taxon>
        <taxon>Polychaeta</taxon>
        <taxon>Sedentaria</taxon>
        <taxon>Canalipalpata</taxon>
        <taxon>Sabellida</taxon>
        <taxon>Oweniida</taxon>
        <taxon>Oweniidae</taxon>
        <taxon>Owenia</taxon>
    </lineage>
</organism>
<evidence type="ECO:0000256" key="11">
    <source>
        <dbReference type="RuleBase" id="RU363063"/>
    </source>
</evidence>
<protein>
    <recommendedName>
        <fullName evidence="11">Hexosyltransferase</fullName>
        <ecNumber evidence="11">2.4.1.-</ecNumber>
    </recommendedName>
</protein>
<keyword evidence="10" id="KW-0325">Glycoprotein</keyword>
<comment type="caution">
    <text evidence="12">The sequence shown here is derived from an EMBL/GenBank/DDBJ whole genome shotgun (WGS) entry which is preliminary data.</text>
</comment>
<dbReference type="Gene3D" id="3.90.550.50">
    <property type="match status" value="1"/>
</dbReference>
<evidence type="ECO:0000256" key="6">
    <source>
        <dbReference type="ARBA" id="ARBA00022968"/>
    </source>
</evidence>
<keyword evidence="7 11" id="KW-1133">Transmembrane helix</keyword>
<dbReference type="FunFam" id="3.90.550.50:FF:000001">
    <property type="entry name" value="Hexosyltransferase"/>
    <property type="match status" value="1"/>
</dbReference>
<gene>
    <name evidence="12" type="ORF">OFUS_LOCUS9987</name>
</gene>
<dbReference type="OrthoDB" id="2139606at2759"/>
<keyword evidence="5 11" id="KW-0812">Transmembrane</keyword>
<sequence length="285" mass="33220">MTTNLHCKIFGINVTCLKWKKQAIALYGMFYFLMLIRYYALEGNNKNKNMCSPNAQNSDLQLEFPREKYEGNIPLDEVEPNPFLKKYQYQSCKMCTLPKRIFLIKNTMRCKAPEIDLVILINSYHANVNHRNAIRNTYGQSEIMARLKITYVFLLGVNKDEKLNAQIEKESRIYGDIVQGDIEERYPNLALKTIMGFEWTTKYCRYAKYVLKTDDDMFLNVQLIKQSILHGALVDENTIKGACLGSGYVHRCPRSKWYASYRSYPHQYYGQFCLGAALFMTKDTS</sequence>
<keyword evidence="4" id="KW-0808">Transferase</keyword>
<dbReference type="PANTHER" id="PTHR11214:SF314">
    <property type="entry name" value="HEXOSYLTRANSFERASE"/>
    <property type="match status" value="1"/>
</dbReference>
<dbReference type="Proteomes" id="UP000749559">
    <property type="component" value="Unassembled WGS sequence"/>
</dbReference>
<keyword evidence="8 11" id="KW-0333">Golgi apparatus</keyword>
<evidence type="ECO:0000313" key="12">
    <source>
        <dbReference type="EMBL" id="CAH1783666.1"/>
    </source>
</evidence>
<keyword evidence="6 11" id="KW-0735">Signal-anchor</keyword>
<evidence type="ECO:0000256" key="9">
    <source>
        <dbReference type="ARBA" id="ARBA00023136"/>
    </source>
</evidence>
<name>A0A8J1XGZ3_OWEFU</name>